<feature type="signal peptide" evidence="2">
    <location>
        <begin position="1"/>
        <end position="21"/>
    </location>
</feature>
<evidence type="ECO:0000313" key="4">
    <source>
        <dbReference type="Proteomes" id="UP000298213"/>
    </source>
</evidence>
<feature type="region of interest" description="Disordered" evidence="1">
    <location>
        <begin position="62"/>
        <end position="90"/>
    </location>
</feature>
<keyword evidence="2" id="KW-0732">Signal</keyword>
<gene>
    <name evidence="3" type="ORF">E2493_02015</name>
</gene>
<feature type="chain" id="PRO_5021263590" description="Lipoprotein" evidence="2">
    <location>
        <begin position="22"/>
        <end position="90"/>
    </location>
</feature>
<accession>A0A4Y8ZXH9</accession>
<evidence type="ECO:0000256" key="2">
    <source>
        <dbReference type="SAM" id="SignalP"/>
    </source>
</evidence>
<evidence type="ECO:0000313" key="3">
    <source>
        <dbReference type="EMBL" id="TFI60132.1"/>
    </source>
</evidence>
<protein>
    <recommendedName>
        <fullName evidence="5">Lipoprotein</fullName>
    </recommendedName>
</protein>
<dbReference type="PROSITE" id="PS51257">
    <property type="entry name" value="PROKAR_LIPOPROTEIN"/>
    <property type="match status" value="1"/>
</dbReference>
<dbReference type="Proteomes" id="UP000298213">
    <property type="component" value="Unassembled WGS sequence"/>
</dbReference>
<sequence>MPMRVALPLSLLALGLAGCSAADIVTLPVKAASTAVGAAGSAVDAVTTSQAEADQKLGRKIRKQEECMGREQKKARKHDREPDYSKCERD</sequence>
<dbReference type="AlphaFoldDB" id="A0A4Y8ZXH9"/>
<comment type="caution">
    <text evidence="3">The sequence shown here is derived from an EMBL/GenBank/DDBJ whole genome shotgun (WGS) entry which is preliminary data.</text>
</comment>
<dbReference type="OrthoDB" id="7428913at2"/>
<keyword evidence="4" id="KW-1185">Reference proteome</keyword>
<name>A0A4Y8ZXH9_9SPHN</name>
<evidence type="ECO:0008006" key="5">
    <source>
        <dbReference type="Google" id="ProtNLM"/>
    </source>
</evidence>
<proteinExistence type="predicted"/>
<reference evidence="3 4" key="1">
    <citation type="submission" date="2019-03" db="EMBL/GenBank/DDBJ databases">
        <title>Genome sequence of Sphingomonas sp. 17J27-24.</title>
        <authorList>
            <person name="Kim M."/>
            <person name="Maeng S."/>
            <person name="Sathiyaraj S."/>
        </authorList>
    </citation>
    <scope>NUCLEOTIDE SEQUENCE [LARGE SCALE GENOMIC DNA]</scope>
    <source>
        <strain evidence="3 4">17J27-24</strain>
    </source>
</reference>
<organism evidence="3 4">
    <name type="scientific">Sphingomonas parva</name>
    <dbReference type="NCBI Taxonomy" id="2555898"/>
    <lineage>
        <taxon>Bacteria</taxon>
        <taxon>Pseudomonadati</taxon>
        <taxon>Pseudomonadota</taxon>
        <taxon>Alphaproteobacteria</taxon>
        <taxon>Sphingomonadales</taxon>
        <taxon>Sphingomonadaceae</taxon>
        <taxon>Sphingomonas</taxon>
    </lineage>
</organism>
<evidence type="ECO:0000256" key="1">
    <source>
        <dbReference type="SAM" id="MobiDB-lite"/>
    </source>
</evidence>
<dbReference type="EMBL" id="SPDV01000002">
    <property type="protein sequence ID" value="TFI60132.1"/>
    <property type="molecule type" value="Genomic_DNA"/>
</dbReference>